<dbReference type="Pfam" id="PF12697">
    <property type="entry name" value="Abhydrolase_6"/>
    <property type="match status" value="1"/>
</dbReference>
<dbReference type="EMBL" id="QEKI01000002">
    <property type="protein sequence ID" value="PVY43081.1"/>
    <property type="molecule type" value="Genomic_DNA"/>
</dbReference>
<keyword evidence="3" id="KW-1185">Reference proteome</keyword>
<dbReference type="SUPFAM" id="SSF53474">
    <property type="entry name" value="alpha/beta-Hydrolases"/>
    <property type="match status" value="1"/>
</dbReference>
<name>A0A2U1B3A2_9BACT</name>
<evidence type="ECO:0000313" key="3">
    <source>
        <dbReference type="Proteomes" id="UP000245466"/>
    </source>
</evidence>
<dbReference type="Gene3D" id="3.40.50.1820">
    <property type="entry name" value="alpha/beta hydrolase"/>
    <property type="match status" value="1"/>
</dbReference>
<evidence type="ECO:0000313" key="2">
    <source>
        <dbReference type="EMBL" id="PVY43081.1"/>
    </source>
</evidence>
<accession>A0A2U1B3A2</accession>
<proteinExistence type="predicted"/>
<sequence>MADCFFCSFAALIGQWSETRSCMSTVYFISGLGADERMFQFLHIKCRNKVYVRWIQPFDNEPLHDYAVRLAGQITEPNPVLVGMSFGGVVAIELAKFLKPCKTILISSIASSRILPWYYRLMGFLRLHRIIPVSWLKRFHFVGPLLFGASTKAEKVLLKQVILETDPHFLRWAIGQLLNWQQPDHYENAVMIHGTADRILPMSTYPGIIKVKRAGHLMVLSHASEISAILDKILEDCET</sequence>
<evidence type="ECO:0000259" key="1">
    <source>
        <dbReference type="Pfam" id="PF12697"/>
    </source>
</evidence>
<comment type="caution">
    <text evidence="2">The sequence shown here is derived from an EMBL/GenBank/DDBJ whole genome shotgun (WGS) entry which is preliminary data.</text>
</comment>
<protein>
    <submittedName>
        <fullName evidence="2">Pimeloyl-ACP methyl ester carboxylesterase</fullName>
    </submittedName>
</protein>
<dbReference type="AlphaFoldDB" id="A0A2U1B3A2"/>
<organism evidence="2 3">
    <name type="scientific">Pontibacter virosus</name>
    <dbReference type="NCBI Taxonomy" id="1765052"/>
    <lineage>
        <taxon>Bacteria</taxon>
        <taxon>Pseudomonadati</taxon>
        <taxon>Bacteroidota</taxon>
        <taxon>Cytophagia</taxon>
        <taxon>Cytophagales</taxon>
        <taxon>Hymenobacteraceae</taxon>
        <taxon>Pontibacter</taxon>
    </lineage>
</organism>
<dbReference type="InterPro" id="IPR029058">
    <property type="entry name" value="AB_hydrolase_fold"/>
</dbReference>
<dbReference type="PRINTS" id="PR00111">
    <property type="entry name" value="ABHYDROLASE"/>
</dbReference>
<reference evidence="2 3" key="1">
    <citation type="submission" date="2018-04" db="EMBL/GenBank/DDBJ databases">
        <title>Genomic Encyclopedia of Type Strains, Phase IV (KMG-IV): sequencing the most valuable type-strain genomes for metagenomic binning, comparative biology and taxonomic classification.</title>
        <authorList>
            <person name="Goeker M."/>
        </authorList>
    </citation>
    <scope>NUCLEOTIDE SEQUENCE [LARGE SCALE GENOMIC DNA]</scope>
    <source>
        <strain evidence="2 3">DSM 100231</strain>
    </source>
</reference>
<dbReference type="Proteomes" id="UP000245466">
    <property type="component" value="Unassembled WGS sequence"/>
</dbReference>
<feature type="domain" description="AB hydrolase-1" evidence="1">
    <location>
        <begin position="28"/>
        <end position="226"/>
    </location>
</feature>
<gene>
    <name evidence="2" type="ORF">C8E01_102258</name>
</gene>
<dbReference type="InterPro" id="IPR000073">
    <property type="entry name" value="AB_hydrolase_1"/>
</dbReference>